<dbReference type="Proteomes" id="UP001385951">
    <property type="component" value="Unassembled WGS sequence"/>
</dbReference>
<dbReference type="EMBL" id="JASBNA010000002">
    <property type="protein sequence ID" value="KAK7694636.1"/>
    <property type="molecule type" value="Genomic_DNA"/>
</dbReference>
<evidence type="ECO:0000256" key="6">
    <source>
        <dbReference type="SAM" id="MobiDB-lite"/>
    </source>
</evidence>
<evidence type="ECO:0000256" key="2">
    <source>
        <dbReference type="ARBA" id="ARBA00022618"/>
    </source>
</evidence>
<feature type="compositionally biased region" description="Acidic residues" evidence="6">
    <location>
        <begin position="830"/>
        <end position="846"/>
    </location>
</feature>
<dbReference type="InterPro" id="IPR024790">
    <property type="entry name" value="APC4_long_dom"/>
</dbReference>
<dbReference type="PANTHER" id="PTHR13260">
    <property type="entry name" value="ANAPHASE PROMOTING COMPLEX SUBUNIT 4 APC4"/>
    <property type="match status" value="1"/>
</dbReference>
<protein>
    <recommendedName>
        <fullName evidence="1">Anaphase-promoting complex subunit 4</fullName>
    </recommendedName>
</protein>
<dbReference type="PANTHER" id="PTHR13260:SF0">
    <property type="entry name" value="ANAPHASE-PROMOTING COMPLEX SUBUNIT 4"/>
    <property type="match status" value="1"/>
</dbReference>
<evidence type="ECO:0000313" key="9">
    <source>
        <dbReference type="EMBL" id="KAK7694636.1"/>
    </source>
</evidence>
<evidence type="ECO:0000256" key="3">
    <source>
        <dbReference type="ARBA" id="ARBA00022776"/>
    </source>
</evidence>
<keyword evidence="5" id="KW-0131">Cell cycle</keyword>
<dbReference type="GO" id="GO:0005680">
    <property type="term" value="C:anaphase-promoting complex"/>
    <property type="evidence" value="ECO:0007669"/>
    <property type="project" value="InterPro"/>
</dbReference>
<dbReference type="GO" id="GO:0051301">
    <property type="term" value="P:cell division"/>
    <property type="evidence" value="ECO:0007669"/>
    <property type="project" value="UniProtKB-KW"/>
</dbReference>
<sequence length="857" mass="95849">MESIITSRPANAFASIANLRLPTTARLLPTSWCPDKDLLAVILRTNNRDKLSLWKMQGAKKWEIGFDGYDPVSEEIVDLTWGTDGTSIALAHHPPLITLHSIENGHLHVSIPLILHHSVPPDLKRLDRIWWFPDPKLQTKSTMPDLFKRHNDITGSAFSILKTQPLLDPLHDELQALSSTELFTFQGVKPQASNKTQLPSIIATWPSLRSDPIAASLKPPKSGKQPVRPGEEYDEGDDSNTNSLLLVSDKFGDTHWFLDGCYAMGSSRLTERTTSLYQDSERTLLAFSQLISDHPFTRLAPRVLQLPVLSQRYLRDVARVTSSTKELTSYALRAVKEMRAAWFGSDTQSGARELGPKWLRGFEVRQREQFGESEANPMLDLTCLLVTGRASEALADYLGSNEQMSERGIMKWDQTVSEALIKLRDYSEKRLIPACQRLHLLLEEVMGWSQLPEYAFCVLKTDELQKCLNLTRTVVLVAGWLTATARRDLARFRDFLNWVRYEIARANPTTDVNTLPPPRHDPLEVNDYLMTGLTVSSLDRWFMGPVPNLSPEDLGIPTVGNLDAAIETARKALSDPDTFRWPLNVQQQDHSRLDRNLDALMQELATQCNGIFFMASTTVTRSAVVSPSPPPQPGRALEKQVIDAPALVREHTVDPSNHVLQQYLAIQTPHAEEGTYLCVIRLTCHYDVPEPTVGMEAAVLHCARIKNDEAQPIHLLDLEFFDEQDMIIVYRMSDSGPAYLATVNYGDIDYQAIPCAEGMVVNTREEVMEDVLRRVRVGELAPECLPINQTRELSGCREGRVTLSVNGRAGRRVSCVLDGSGLTLEIIDMEGGDDEEEEEGEGEDGNTSELPETEGAA</sequence>
<keyword evidence="10" id="KW-1185">Reference proteome</keyword>
<feature type="region of interest" description="Disordered" evidence="6">
    <location>
        <begin position="213"/>
        <end position="240"/>
    </location>
</feature>
<feature type="domain" description="Anaphase-promoting complex subunit 4 long" evidence="8">
    <location>
        <begin position="304"/>
        <end position="506"/>
    </location>
</feature>
<keyword evidence="4" id="KW-0833">Ubl conjugation pathway</keyword>
<name>A0AAW0GXY3_9APHY</name>
<comment type="caution">
    <text evidence="9">The sequence shown here is derived from an EMBL/GenBank/DDBJ whole genome shotgun (WGS) entry which is preliminary data.</text>
</comment>
<keyword evidence="3" id="KW-0498">Mitosis</keyword>
<reference evidence="9 10" key="1">
    <citation type="submission" date="2022-09" db="EMBL/GenBank/DDBJ databases">
        <authorList>
            <person name="Palmer J.M."/>
        </authorList>
    </citation>
    <scope>NUCLEOTIDE SEQUENCE [LARGE SCALE GENOMIC DNA]</scope>
    <source>
        <strain evidence="9 10">DSM 7382</strain>
    </source>
</reference>
<feature type="region of interest" description="Disordered" evidence="6">
    <location>
        <begin position="830"/>
        <end position="857"/>
    </location>
</feature>
<evidence type="ECO:0000256" key="5">
    <source>
        <dbReference type="ARBA" id="ARBA00023306"/>
    </source>
</evidence>
<evidence type="ECO:0000259" key="7">
    <source>
        <dbReference type="Pfam" id="PF12894"/>
    </source>
</evidence>
<dbReference type="GO" id="GO:0070979">
    <property type="term" value="P:protein K11-linked ubiquitination"/>
    <property type="evidence" value="ECO:0007669"/>
    <property type="project" value="TreeGrafter"/>
</dbReference>
<evidence type="ECO:0000256" key="4">
    <source>
        <dbReference type="ARBA" id="ARBA00022786"/>
    </source>
</evidence>
<evidence type="ECO:0000313" key="10">
    <source>
        <dbReference type="Proteomes" id="UP001385951"/>
    </source>
</evidence>
<feature type="domain" description="Anaphase-promoting complex subunit 4-like WD40" evidence="7">
    <location>
        <begin position="31"/>
        <end position="111"/>
    </location>
</feature>
<dbReference type="InterPro" id="IPR024789">
    <property type="entry name" value="APC4"/>
</dbReference>
<accession>A0AAW0GXY3</accession>
<dbReference type="Pfam" id="PF12896">
    <property type="entry name" value="ANAPC4"/>
    <property type="match status" value="1"/>
</dbReference>
<dbReference type="SUPFAM" id="SSF69322">
    <property type="entry name" value="Tricorn protease domain 2"/>
    <property type="match status" value="1"/>
</dbReference>
<evidence type="ECO:0000256" key="1">
    <source>
        <dbReference type="ARBA" id="ARBA00016067"/>
    </source>
</evidence>
<dbReference type="GO" id="GO:0034399">
    <property type="term" value="C:nuclear periphery"/>
    <property type="evidence" value="ECO:0007669"/>
    <property type="project" value="TreeGrafter"/>
</dbReference>
<dbReference type="AlphaFoldDB" id="A0AAW0GXY3"/>
<dbReference type="GO" id="GO:0031145">
    <property type="term" value="P:anaphase-promoting complex-dependent catabolic process"/>
    <property type="evidence" value="ECO:0007669"/>
    <property type="project" value="InterPro"/>
</dbReference>
<evidence type="ECO:0000259" key="8">
    <source>
        <dbReference type="Pfam" id="PF12896"/>
    </source>
</evidence>
<proteinExistence type="predicted"/>
<keyword evidence="2" id="KW-0132">Cell division</keyword>
<gene>
    <name evidence="9" type="ORF">QCA50_001823</name>
</gene>
<organism evidence="9 10">
    <name type="scientific">Cerrena zonata</name>
    <dbReference type="NCBI Taxonomy" id="2478898"/>
    <lineage>
        <taxon>Eukaryota</taxon>
        <taxon>Fungi</taxon>
        <taxon>Dikarya</taxon>
        <taxon>Basidiomycota</taxon>
        <taxon>Agaricomycotina</taxon>
        <taxon>Agaricomycetes</taxon>
        <taxon>Polyporales</taxon>
        <taxon>Cerrenaceae</taxon>
        <taxon>Cerrena</taxon>
    </lineage>
</organism>
<dbReference type="Pfam" id="PF12894">
    <property type="entry name" value="ANAPC4_WD40"/>
    <property type="match status" value="1"/>
</dbReference>
<dbReference type="InterPro" id="IPR024977">
    <property type="entry name" value="Apc4-like_WD40_dom"/>
</dbReference>